<evidence type="ECO:0000256" key="1">
    <source>
        <dbReference type="SAM" id="SignalP"/>
    </source>
</evidence>
<dbReference type="AlphaFoldDB" id="A0A4Y8A8F6"/>
<reference evidence="2 5" key="3">
    <citation type="submission" date="2020-08" db="EMBL/GenBank/DDBJ databases">
        <title>Genomic Encyclopedia of Type Strains, Phase IV (KMG-IV): sequencing the most valuable type-strain genomes for metagenomic binning, comparative biology and taxonomic classification.</title>
        <authorList>
            <person name="Goeker M."/>
        </authorList>
    </citation>
    <scope>NUCLEOTIDE SEQUENCE [LARGE SCALE GENOMIC DNA]</scope>
    <source>
        <strain evidence="2 5">DSM 100995</strain>
    </source>
</reference>
<name>A0A4Y8A8F6_9SPHI</name>
<organism evidence="3 4">
    <name type="scientific">Mucilaginibacter phyllosphaerae</name>
    <dbReference type="NCBI Taxonomy" id="1812349"/>
    <lineage>
        <taxon>Bacteria</taxon>
        <taxon>Pseudomonadati</taxon>
        <taxon>Bacteroidota</taxon>
        <taxon>Sphingobacteriia</taxon>
        <taxon>Sphingobacteriales</taxon>
        <taxon>Sphingobacteriaceae</taxon>
        <taxon>Mucilaginibacter</taxon>
    </lineage>
</organism>
<dbReference type="EMBL" id="SNQG01000007">
    <property type="protein sequence ID" value="TEW64144.1"/>
    <property type="molecule type" value="Genomic_DNA"/>
</dbReference>
<evidence type="ECO:0000313" key="5">
    <source>
        <dbReference type="Proteomes" id="UP000583101"/>
    </source>
</evidence>
<keyword evidence="5" id="KW-1185">Reference proteome</keyword>
<dbReference type="Proteomes" id="UP000583101">
    <property type="component" value="Unassembled WGS sequence"/>
</dbReference>
<feature type="chain" id="PRO_5044616320" description="Lipocalin-like domain-containing protein" evidence="1">
    <location>
        <begin position="20"/>
        <end position="132"/>
    </location>
</feature>
<protein>
    <recommendedName>
        <fullName evidence="6">Lipocalin-like domain-containing protein</fullName>
    </recommendedName>
</protein>
<dbReference type="Gene3D" id="2.40.128.490">
    <property type="entry name" value="Uncharacterised protein PF14869, DUF4488"/>
    <property type="match status" value="1"/>
</dbReference>
<feature type="signal peptide" evidence="1">
    <location>
        <begin position="1"/>
        <end position="19"/>
    </location>
</feature>
<evidence type="ECO:0000313" key="3">
    <source>
        <dbReference type="EMBL" id="TEW64144.1"/>
    </source>
</evidence>
<accession>A0A4Y8A8F6</accession>
<dbReference type="OrthoDB" id="797882at2"/>
<sequence>MIRKILFVALLAFILCAFGADNKLNGNWEYSGGIYNGKPEAPSKDYKLLRQYDDAHYTALFIEKDAEPITYEKGDYILKQDTCLETQTFSAQPSKLLSITLRYRYRLKNDTLTLNGVLPNGTVVQEYWKRIK</sequence>
<reference evidence="3 4" key="1">
    <citation type="journal article" date="2016" name="Int. J. Syst. Evol. Microbiol.">
        <title>Proposal of Mucilaginibacter phyllosphaerae sp. nov. isolated from the phyllosphere of Galium album.</title>
        <authorList>
            <person name="Aydogan E.L."/>
            <person name="Busse H.J."/>
            <person name="Moser G."/>
            <person name="Muller C."/>
            <person name="Kampfer P."/>
            <person name="Glaeser S.P."/>
        </authorList>
    </citation>
    <scope>NUCLEOTIDE SEQUENCE [LARGE SCALE GENOMIC DNA]</scope>
    <source>
        <strain evidence="3 4">PP-F2FG21</strain>
    </source>
</reference>
<dbReference type="EMBL" id="JACIEG010000007">
    <property type="protein sequence ID" value="MBB3970922.1"/>
    <property type="molecule type" value="Genomic_DNA"/>
</dbReference>
<reference evidence="3" key="2">
    <citation type="submission" date="2019-03" db="EMBL/GenBank/DDBJ databases">
        <authorList>
            <person name="Yan Y.-Q."/>
            <person name="Du Z.-J."/>
        </authorList>
    </citation>
    <scope>NUCLEOTIDE SEQUENCE</scope>
    <source>
        <strain evidence="3">PP-F2FG21</strain>
    </source>
</reference>
<keyword evidence="1" id="KW-0732">Signal</keyword>
<evidence type="ECO:0008006" key="6">
    <source>
        <dbReference type="Google" id="ProtNLM"/>
    </source>
</evidence>
<evidence type="ECO:0000313" key="4">
    <source>
        <dbReference type="Proteomes" id="UP000297248"/>
    </source>
</evidence>
<dbReference type="Proteomes" id="UP000297248">
    <property type="component" value="Unassembled WGS sequence"/>
</dbReference>
<gene>
    <name evidence="3" type="ORF">E2R65_17505</name>
    <name evidence="2" type="ORF">GGR35_003548</name>
</gene>
<proteinExistence type="predicted"/>
<comment type="caution">
    <text evidence="3">The sequence shown here is derived from an EMBL/GenBank/DDBJ whole genome shotgun (WGS) entry which is preliminary data.</text>
</comment>
<dbReference type="RefSeq" id="WP_134337788.1">
    <property type="nucleotide sequence ID" value="NZ_BMCZ01000002.1"/>
</dbReference>
<evidence type="ECO:0000313" key="2">
    <source>
        <dbReference type="EMBL" id="MBB3970922.1"/>
    </source>
</evidence>